<proteinExistence type="inferred from homology"/>
<dbReference type="GO" id="GO:0008234">
    <property type="term" value="F:cysteine-type peptidase activity"/>
    <property type="evidence" value="ECO:0007669"/>
    <property type="project" value="UniProtKB-KW"/>
</dbReference>
<evidence type="ECO:0000256" key="3">
    <source>
        <dbReference type="ARBA" id="ARBA00022801"/>
    </source>
</evidence>
<accession>A0AAU0UN04</accession>
<dbReference type="RefSeq" id="WP_366924097.1">
    <property type="nucleotide sequence ID" value="NZ_CP121694.1"/>
</dbReference>
<keyword evidence="3" id="KW-0378">Hydrolase</keyword>
<sequence length="110" mass="12470">MIKIRFYLNRDEYIDSFTVKGHSRFDEHGRDIVCAAVSVLAQSVVIGLEEHMGLTLQVKQQPGDLSCKLTDPLNHARQSEAEAILRTCYLGMLAIQESYPDYVDIQVIRS</sequence>
<evidence type="ECO:0000313" key="7">
    <source>
        <dbReference type="EMBL" id="WRO21244.1"/>
    </source>
</evidence>
<dbReference type="GO" id="GO:0042254">
    <property type="term" value="P:ribosome biogenesis"/>
    <property type="evidence" value="ECO:0007669"/>
    <property type="project" value="UniProtKB-KW"/>
</dbReference>
<evidence type="ECO:0000256" key="6">
    <source>
        <dbReference type="ARBA" id="ARBA00044538"/>
    </source>
</evidence>
<dbReference type="KEGG" id="dbc:MFMK1_001047"/>
<evidence type="ECO:0000313" key="8">
    <source>
        <dbReference type="Proteomes" id="UP001329915"/>
    </source>
</evidence>
<dbReference type="Proteomes" id="UP001329915">
    <property type="component" value="Chromosome"/>
</dbReference>
<name>A0AAU0UN04_9FIRM</name>
<comment type="similarity">
    <text evidence="5">Belongs to the Prp family.</text>
</comment>
<dbReference type="Gene3D" id="3.30.70.1490">
    <property type="entry name" value="Cysteine protease Prp"/>
    <property type="match status" value="1"/>
</dbReference>
<dbReference type="InterPro" id="IPR007422">
    <property type="entry name" value="Peptidase_Prp"/>
</dbReference>
<dbReference type="Pfam" id="PF04327">
    <property type="entry name" value="Peptidase_Prp"/>
    <property type="match status" value="1"/>
</dbReference>
<keyword evidence="4" id="KW-0788">Thiol protease</keyword>
<keyword evidence="1" id="KW-0690">Ribosome biogenesis</keyword>
<organism evidence="7 8">
    <name type="scientific">Metallumcola ferriviriculae</name>
    <dbReference type="NCBI Taxonomy" id="3039180"/>
    <lineage>
        <taxon>Bacteria</taxon>
        <taxon>Bacillati</taxon>
        <taxon>Bacillota</taxon>
        <taxon>Clostridia</taxon>
        <taxon>Neomoorellales</taxon>
        <taxon>Desulfitibacteraceae</taxon>
        <taxon>Metallumcola</taxon>
    </lineage>
</organism>
<dbReference type="SUPFAM" id="SSF118010">
    <property type="entry name" value="TM1457-like"/>
    <property type="match status" value="1"/>
</dbReference>
<dbReference type="GO" id="GO:0006508">
    <property type="term" value="P:proteolysis"/>
    <property type="evidence" value="ECO:0007669"/>
    <property type="project" value="UniProtKB-KW"/>
</dbReference>
<dbReference type="PANTHER" id="PTHR39178:SF1">
    <property type="entry name" value="RIBOSOMAL-PROCESSING CYSTEINE PROTEASE PRP"/>
    <property type="match status" value="1"/>
</dbReference>
<gene>
    <name evidence="7" type="ORF">MFMK1_001047</name>
</gene>
<keyword evidence="8" id="KW-1185">Reference proteome</keyword>
<protein>
    <recommendedName>
        <fullName evidence="6">Ribosomal processing cysteine protease Prp</fullName>
    </recommendedName>
</protein>
<keyword evidence="2 7" id="KW-0645">Protease</keyword>
<reference evidence="7 8" key="1">
    <citation type="submission" date="2023-04" db="EMBL/GenBank/DDBJ databases">
        <authorList>
            <person name="Hsu D."/>
        </authorList>
    </citation>
    <scope>NUCLEOTIDE SEQUENCE [LARGE SCALE GENOMIC DNA]</scope>
    <source>
        <strain evidence="7 8">MK1</strain>
    </source>
</reference>
<dbReference type="PANTHER" id="PTHR39178">
    <property type="entry name" value="HYPOTHETICAL RIBOSOME-ASSOCIATED PROTEIN"/>
    <property type="match status" value="1"/>
</dbReference>
<evidence type="ECO:0000256" key="4">
    <source>
        <dbReference type="ARBA" id="ARBA00022807"/>
    </source>
</evidence>
<dbReference type="CDD" id="cd16332">
    <property type="entry name" value="Prp-like"/>
    <property type="match status" value="1"/>
</dbReference>
<evidence type="ECO:0000256" key="1">
    <source>
        <dbReference type="ARBA" id="ARBA00022517"/>
    </source>
</evidence>
<evidence type="ECO:0000256" key="5">
    <source>
        <dbReference type="ARBA" id="ARBA00044503"/>
    </source>
</evidence>
<dbReference type="AlphaFoldDB" id="A0AAU0UN04"/>
<evidence type="ECO:0000256" key="2">
    <source>
        <dbReference type="ARBA" id="ARBA00022670"/>
    </source>
</evidence>
<dbReference type="EMBL" id="CP121694">
    <property type="protein sequence ID" value="WRO21244.1"/>
    <property type="molecule type" value="Genomic_DNA"/>
</dbReference>
<dbReference type="InterPro" id="IPR036764">
    <property type="entry name" value="Peptidase_Prp_sf"/>
</dbReference>